<proteinExistence type="inferred from homology"/>
<dbReference type="InterPro" id="IPR001865">
    <property type="entry name" value="Ribosomal_uS2"/>
</dbReference>
<organism evidence="8 9">
    <name type="scientific">candidate division WWE3 bacterium GW2011_GWE1_41_27</name>
    <dbReference type="NCBI Taxonomy" id="1619131"/>
    <lineage>
        <taxon>Bacteria</taxon>
        <taxon>Katanobacteria</taxon>
    </lineage>
</organism>
<evidence type="ECO:0000256" key="3">
    <source>
        <dbReference type="ARBA" id="ARBA00023274"/>
    </source>
</evidence>
<dbReference type="PROSITE" id="PS00962">
    <property type="entry name" value="RIBOSOMAL_S2_1"/>
    <property type="match status" value="1"/>
</dbReference>
<dbReference type="GO" id="GO:0006412">
    <property type="term" value="P:translation"/>
    <property type="evidence" value="ECO:0007669"/>
    <property type="project" value="UniProtKB-UniRule"/>
</dbReference>
<accession>A0A0G0W0Z2</accession>
<feature type="compositionally biased region" description="Basic and acidic residues" evidence="7">
    <location>
        <begin position="291"/>
        <end position="306"/>
    </location>
</feature>
<dbReference type="GO" id="GO:0003735">
    <property type="term" value="F:structural constituent of ribosome"/>
    <property type="evidence" value="ECO:0007669"/>
    <property type="project" value="InterPro"/>
</dbReference>
<dbReference type="GO" id="GO:0022627">
    <property type="term" value="C:cytosolic small ribosomal subunit"/>
    <property type="evidence" value="ECO:0007669"/>
    <property type="project" value="TreeGrafter"/>
</dbReference>
<dbReference type="PANTHER" id="PTHR12534:SF0">
    <property type="entry name" value="SMALL RIBOSOMAL SUBUNIT PROTEIN US2M"/>
    <property type="match status" value="1"/>
</dbReference>
<feature type="region of interest" description="Disordered" evidence="7">
    <location>
        <begin position="291"/>
        <end position="317"/>
    </location>
</feature>
<dbReference type="Gene3D" id="3.40.50.10490">
    <property type="entry name" value="Glucose-6-phosphate isomerase like protein, domain 1"/>
    <property type="match status" value="1"/>
</dbReference>
<dbReference type="PATRIC" id="fig|1619131.3.peg.549"/>
<dbReference type="PANTHER" id="PTHR12534">
    <property type="entry name" value="30S RIBOSOMAL PROTEIN S2 PROKARYOTIC AND ORGANELLAR"/>
    <property type="match status" value="1"/>
</dbReference>
<comment type="similarity">
    <text evidence="1 5 6">Belongs to the universal ribosomal protein uS2 family.</text>
</comment>
<dbReference type="HAMAP" id="MF_00291_B">
    <property type="entry name" value="Ribosomal_uS2_B"/>
    <property type="match status" value="1"/>
</dbReference>
<protein>
    <recommendedName>
        <fullName evidence="4 5">Small ribosomal subunit protein uS2</fullName>
    </recommendedName>
</protein>
<dbReference type="Pfam" id="PF00318">
    <property type="entry name" value="Ribosomal_S2"/>
    <property type="match status" value="1"/>
</dbReference>
<dbReference type="EMBL" id="LCBF01000025">
    <property type="protein sequence ID" value="KKS06659.1"/>
    <property type="molecule type" value="Genomic_DNA"/>
</dbReference>
<evidence type="ECO:0000313" key="9">
    <source>
        <dbReference type="Proteomes" id="UP000034544"/>
    </source>
</evidence>
<keyword evidence="3 5" id="KW-0687">Ribonucleoprotein</keyword>
<evidence type="ECO:0000256" key="7">
    <source>
        <dbReference type="SAM" id="MobiDB-lite"/>
    </source>
</evidence>
<feature type="compositionally biased region" description="Basic residues" evidence="7">
    <location>
        <begin position="307"/>
        <end position="317"/>
    </location>
</feature>
<evidence type="ECO:0000256" key="5">
    <source>
        <dbReference type="HAMAP-Rule" id="MF_00291"/>
    </source>
</evidence>
<evidence type="ECO:0000256" key="2">
    <source>
        <dbReference type="ARBA" id="ARBA00022980"/>
    </source>
</evidence>
<keyword evidence="2 5" id="KW-0689">Ribosomal protein</keyword>
<dbReference type="NCBIfam" id="TIGR01011">
    <property type="entry name" value="rpsB_bact"/>
    <property type="match status" value="1"/>
</dbReference>
<reference evidence="8 9" key="1">
    <citation type="journal article" date="2015" name="Nature">
        <title>rRNA introns, odd ribosomes, and small enigmatic genomes across a large radiation of phyla.</title>
        <authorList>
            <person name="Brown C.T."/>
            <person name="Hug L.A."/>
            <person name="Thomas B.C."/>
            <person name="Sharon I."/>
            <person name="Castelle C.J."/>
            <person name="Singh A."/>
            <person name="Wilkins M.J."/>
            <person name="Williams K.H."/>
            <person name="Banfield J.F."/>
        </authorList>
    </citation>
    <scope>NUCLEOTIDE SEQUENCE [LARGE SCALE GENOMIC DNA]</scope>
</reference>
<dbReference type="InterPro" id="IPR005706">
    <property type="entry name" value="Ribosomal_uS2_bac/mit/plastid"/>
</dbReference>
<comment type="caution">
    <text evidence="8">The sequence shown here is derived from an EMBL/GenBank/DDBJ whole genome shotgun (WGS) entry which is preliminary data.</text>
</comment>
<dbReference type="PRINTS" id="PR00395">
    <property type="entry name" value="RIBOSOMALS2"/>
</dbReference>
<dbReference type="InterPro" id="IPR023591">
    <property type="entry name" value="Ribosomal_uS2_flav_dom_sf"/>
</dbReference>
<dbReference type="InterPro" id="IPR018130">
    <property type="entry name" value="Ribosomal_uS2_CS"/>
</dbReference>
<sequence length="317" mass="35978">MSKYKVPKIEELIEAGVHFGHQIRRWHPKMEPYIYTVSKNIHIIDLEDTERLLKEACEFLYKQASEGKKIVFVGTKKQSKEIIQAESTRSGAMFVNERWIGGAITNFPTIKKNLDKLIKYMRGKETGEFDKYTKKERLLIDRETIKMNLVYGGILNLTETPDVLFVIDPKRERTAVKEAQNAGIPVVAIVDTNADPTGIDYIIPGNDDAIKSVAILVRAIADAVEEGYKEFDKKGAEQVKKAEKAAEPEVEQKEDMVVTTKESPVVTAEVEEIEEKLVVEVVEPKKIEKIEEKEEKTEKVAEETKTPKKTKAKKATK</sequence>
<name>A0A0G0W0Z2_UNCKA</name>
<evidence type="ECO:0000256" key="1">
    <source>
        <dbReference type="ARBA" id="ARBA00006242"/>
    </source>
</evidence>
<evidence type="ECO:0000313" key="8">
    <source>
        <dbReference type="EMBL" id="KKS06659.1"/>
    </source>
</evidence>
<dbReference type="AlphaFoldDB" id="A0A0G0W0Z2"/>
<dbReference type="Proteomes" id="UP000034544">
    <property type="component" value="Unassembled WGS sequence"/>
</dbReference>
<gene>
    <name evidence="5" type="primary">rpsB</name>
    <name evidence="8" type="ORF">UU59_C0025G0005</name>
</gene>
<dbReference type="Gene3D" id="1.10.287.610">
    <property type="entry name" value="Helix hairpin bin"/>
    <property type="match status" value="1"/>
</dbReference>
<dbReference type="CDD" id="cd01425">
    <property type="entry name" value="RPS2"/>
    <property type="match status" value="1"/>
</dbReference>
<dbReference type="SUPFAM" id="SSF52313">
    <property type="entry name" value="Ribosomal protein S2"/>
    <property type="match status" value="1"/>
</dbReference>
<evidence type="ECO:0000256" key="4">
    <source>
        <dbReference type="ARBA" id="ARBA00035256"/>
    </source>
</evidence>
<dbReference type="PROSITE" id="PS00963">
    <property type="entry name" value="RIBOSOMAL_S2_2"/>
    <property type="match status" value="1"/>
</dbReference>
<evidence type="ECO:0000256" key="6">
    <source>
        <dbReference type="RuleBase" id="RU003631"/>
    </source>
</evidence>